<organism evidence="1 2">
    <name type="scientific">Prorocentrum cordatum</name>
    <dbReference type="NCBI Taxonomy" id="2364126"/>
    <lineage>
        <taxon>Eukaryota</taxon>
        <taxon>Sar</taxon>
        <taxon>Alveolata</taxon>
        <taxon>Dinophyceae</taxon>
        <taxon>Prorocentrales</taxon>
        <taxon>Prorocentraceae</taxon>
        <taxon>Prorocentrum</taxon>
    </lineage>
</organism>
<dbReference type="EMBL" id="CAUYUJ010017494">
    <property type="protein sequence ID" value="CAK0875270.1"/>
    <property type="molecule type" value="Genomic_DNA"/>
</dbReference>
<sequence>MPLSKLAWMAQEATEPAQKKQLTEALEELVVALAKLALTDEAELRSLIGAVHDTWLAPISAPIVEKALEENQAFNSEAQTQRELEKEAQRAGKPFDKVSMCAPFLKVFSALIFGACQPLNEGGKEPPKEAAACMKLWETVVAPCKDPNELHKYARFCKAKRVKTKNKNNQEHAKVQFLLDGTAEVASQVLSSLRAVLQAQGGTKTIGGAPRGVLVREAQRLLDTIK</sequence>
<keyword evidence="2" id="KW-1185">Reference proteome</keyword>
<dbReference type="Proteomes" id="UP001189429">
    <property type="component" value="Unassembled WGS sequence"/>
</dbReference>
<comment type="caution">
    <text evidence="1">The sequence shown here is derived from an EMBL/GenBank/DDBJ whole genome shotgun (WGS) entry which is preliminary data.</text>
</comment>
<name>A0ABN9VPN7_9DINO</name>
<protein>
    <submittedName>
        <fullName evidence="1">Uncharacterized protein</fullName>
    </submittedName>
</protein>
<evidence type="ECO:0000313" key="2">
    <source>
        <dbReference type="Proteomes" id="UP001189429"/>
    </source>
</evidence>
<gene>
    <name evidence="1" type="ORF">PCOR1329_LOCUS59976</name>
</gene>
<evidence type="ECO:0000313" key="1">
    <source>
        <dbReference type="EMBL" id="CAK0875270.1"/>
    </source>
</evidence>
<proteinExistence type="predicted"/>
<reference evidence="1" key="1">
    <citation type="submission" date="2023-10" db="EMBL/GenBank/DDBJ databases">
        <authorList>
            <person name="Chen Y."/>
            <person name="Shah S."/>
            <person name="Dougan E. K."/>
            <person name="Thang M."/>
            <person name="Chan C."/>
        </authorList>
    </citation>
    <scope>NUCLEOTIDE SEQUENCE [LARGE SCALE GENOMIC DNA]</scope>
</reference>
<accession>A0ABN9VPN7</accession>